<dbReference type="EMBL" id="DABERK010000022">
    <property type="protein sequence ID" value="HAI5333592.1"/>
    <property type="molecule type" value="Genomic_DNA"/>
</dbReference>
<protein>
    <submittedName>
        <fullName evidence="1">Uncharacterized protein</fullName>
    </submittedName>
</protein>
<evidence type="ECO:0000313" key="1">
    <source>
        <dbReference type="EMBL" id="HAI5333592.1"/>
    </source>
</evidence>
<dbReference type="Proteomes" id="UP000845800">
    <property type="component" value="Unassembled WGS sequence"/>
</dbReference>
<name>A0A792IFX7_ECOLX</name>
<comment type="caution">
    <text evidence="1">The sequence shown here is derived from an EMBL/GenBank/DDBJ whole genome shotgun (WGS) entry which is preliminary data.</text>
</comment>
<organism evidence="1">
    <name type="scientific">Escherichia coli</name>
    <dbReference type="NCBI Taxonomy" id="562"/>
    <lineage>
        <taxon>Bacteria</taxon>
        <taxon>Pseudomonadati</taxon>
        <taxon>Pseudomonadota</taxon>
        <taxon>Gammaproteobacteria</taxon>
        <taxon>Enterobacterales</taxon>
        <taxon>Enterobacteriaceae</taxon>
        <taxon>Escherichia</taxon>
    </lineage>
</organism>
<accession>A0A792IFX7</accession>
<reference evidence="1" key="2">
    <citation type="submission" date="2020-03" db="EMBL/GenBank/DDBJ databases">
        <authorList>
            <consortium name="NCBI Pathogen Detection Project"/>
        </authorList>
    </citation>
    <scope>NUCLEOTIDE SEQUENCE</scope>
    <source>
        <strain evidence="1">AMC_487</strain>
    </source>
</reference>
<dbReference type="RefSeq" id="WP_137579636.1">
    <property type="nucleotide sequence ID" value="NZ_BIAZ01000014.1"/>
</dbReference>
<reference evidence="1" key="1">
    <citation type="journal article" date="2018" name="Genome Biol.">
        <title>SKESA: strategic k-mer extension for scrupulous assemblies.</title>
        <authorList>
            <person name="Souvorov A."/>
            <person name="Agarwala R."/>
            <person name="Lipman D.J."/>
        </authorList>
    </citation>
    <scope>NUCLEOTIDE SEQUENCE [LARGE SCALE GENOMIC DNA]</scope>
    <source>
        <strain evidence="1">AMC_487</strain>
    </source>
</reference>
<proteinExistence type="predicted"/>
<sequence>MSELKPCIFCGSGISTFDETKHWTGQRYIVLKVYLRHWCEGEKTKIEVTRNSHQECMDAWNEMMKHDKTNFSASQRSNQK</sequence>
<dbReference type="AlphaFoldDB" id="A0A792IFX7"/>
<gene>
    <name evidence="1" type="ORF">HJQ60_003612</name>
</gene>